<dbReference type="AlphaFoldDB" id="A0A7I7RVR7"/>
<dbReference type="EMBL" id="AP022593">
    <property type="protein sequence ID" value="BBY48059.1"/>
    <property type="molecule type" value="Genomic_DNA"/>
</dbReference>
<organism evidence="2 3">
    <name type="scientific">Mycolicibacterium arabiense</name>
    <dbReference type="NCBI Taxonomy" id="1286181"/>
    <lineage>
        <taxon>Bacteria</taxon>
        <taxon>Bacillati</taxon>
        <taxon>Actinomycetota</taxon>
        <taxon>Actinomycetes</taxon>
        <taxon>Mycobacteriales</taxon>
        <taxon>Mycobacteriaceae</taxon>
        <taxon>Mycolicibacterium</taxon>
    </lineage>
</organism>
<name>A0A7I7RVR7_9MYCO</name>
<dbReference type="Proteomes" id="UP000467428">
    <property type="component" value="Chromosome"/>
</dbReference>
<proteinExistence type="predicted"/>
<protein>
    <recommendedName>
        <fullName evidence="4">GAF domain-containing protein</fullName>
    </recommendedName>
</protein>
<geneLocation type="plasmid" evidence="3">
    <name>pjcm18538 dna</name>
</geneLocation>
<dbReference type="RefSeq" id="WP_163917905.1">
    <property type="nucleotide sequence ID" value="NZ_AP022593.1"/>
</dbReference>
<accession>A0A7I7RVR7</accession>
<evidence type="ECO:0008006" key="4">
    <source>
        <dbReference type="Google" id="ProtNLM"/>
    </source>
</evidence>
<feature type="region of interest" description="Disordered" evidence="1">
    <location>
        <begin position="1"/>
        <end position="23"/>
    </location>
</feature>
<gene>
    <name evidence="2" type="ORF">MARA_15270</name>
</gene>
<keyword evidence="3" id="KW-1185">Reference proteome</keyword>
<reference evidence="2 3" key="1">
    <citation type="journal article" date="2019" name="Emerg. Microbes Infect.">
        <title>Comprehensive subspecies identification of 175 nontuberculous mycobacteria species based on 7547 genomic profiles.</title>
        <authorList>
            <person name="Matsumoto Y."/>
            <person name="Kinjo T."/>
            <person name="Motooka D."/>
            <person name="Nabeya D."/>
            <person name="Jung N."/>
            <person name="Uechi K."/>
            <person name="Horii T."/>
            <person name="Iida T."/>
            <person name="Fujita J."/>
            <person name="Nakamura S."/>
        </authorList>
    </citation>
    <scope>NUCLEOTIDE SEQUENCE [LARGE SCALE GENOMIC DNA]</scope>
    <source>
        <strain evidence="2 3">JCM 18538</strain>
    </source>
</reference>
<evidence type="ECO:0000313" key="3">
    <source>
        <dbReference type="Proteomes" id="UP000467428"/>
    </source>
</evidence>
<sequence length="159" mass="17594">MTEPEAYRAPMRSRRDDVPPESSIRRGLAHGVCGFGGVLEVPPGDVDTAVRMAAADHDDRLARRIARFADVPDGAFAWTRDTDGLFWLGRLHGPWFYDADPDATAVDLVHVRRCAWQHRPVLPTEAPGAVLATFARGGRNFQRIHDDGVGVASLRIWAR</sequence>
<dbReference type="KEGG" id="marz:MARA_15270"/>
<evidence type="ECO:0000313" key="2">
    <source>
        <dbReference type="EMBL" id="BBY48059.1"/>
    </source>
</evidence>
<evidence type="ECO:0000256" key="1">
    <source>
        <dbReference type="SAM" id="MobiDB-lite"/>
    </source>
</evidence>